<gene>
    <name evidence="3" type="ORF">NX722_11275</name>
</gene>
<dbReference type="PANTHER" id="PTHR45947:SF15">
    <property type="entry name" value="TEICHURONIC ACID BIOSYNTHESIS GLYCOSYLTRANSFERASE TUAC-RELATED"/>
    <property type="match status" value="1"/>
</dbReference>
<dbReference type="Pfam" id="PF13439">
    <property type="entry name" value="Glyco_transf_4"/>
    <property type="match status" value="1"/>
</dbReference>
<dbReference type="SUPFAM" id="SSF53756">
    <property type="entry name" value="UDP-Glycosyltransferase/glycogen phosphorylase"/>
    <property type="match status" value="1"/>
</dbReference>
<dbReference type="InterPro" id="IPR001296">
    <property type="entry name" value="Glyco_trans_1"/>
</dbReference>
<feature type="domain" description="Glycosyl transferase family 1" evidence="1">
    <location>
        <begin position="188"/>
        <end position="336"/>
    </location>
</feature>
<sequence length="373" mass="41556">MAKSKIKVAYIVSTLKKSGPTNQLLNIVSNLDLNVFQPIVITLSPEPAESLLKEFKRAEVTLYTLDLSRWSGVVFGLKKLRKLISTAKPDLLHTQGIRSDILASYLDKPHICTIRNYLQLDYPMTYGKLVGSVMTKCHIAFLKRIDVIAACSKSVSRNLLLSGVNSNAVQNGVNTKLYYPLSSAGKEQLRLHLGLPVDKQIFISTGHLTRRKDPLTVLRAFEALSSESTVLLFLGDGDMRAELEKQCSKDSRIIFTGRVINVDEYLKSSDFFVSASRAEGLPNAAIEAMACGLPLIISDIAPHEELFELNQNIGQIFRERDSSSLAEAMEKAMNFDREAAKSNCLTVINEHLSAKVMSQTYQELYVDVVRKIR</sequence>
<dbReference type="EC" id="2.4.-.-" evidence="3"/>
<evidence type="ECO:0000259" key="2">
    <source>
        <dbReference type="Pfam" id="PF13439"/>
    </source>
</evidence>
<keyword evidence="3" id="KW-0328">Glycosyltransferase</keyword>
<accession>A0ABT3MUZ8</accession>
<keyword evidence="3" id="KW-0808">Transferase</keyword>
<keyword evidence="4" id="KW-1185">Reference proteome</keyword>
<organism evidence="3 4">
    <name type="scientific">Endozoicomonas gorgoniicola</name>
    <dbReference type="NCBI Taxonomy" id="1234144"/>
    <lineage>
        <taxon>Bacteria</taxon>
        <taxon>Pseudomonadati</taxon>
        <taxon>Pseudomonadota</taxon>
        <taxon>Gammaproteobacteria</taxon>
        <taxon>Oceanospirillales</taxon>
        <taxon>Endozoicomonadaceae</taxon>
        <taxon>Endozoicomonas</taxon>
    </lineage>
</organism>
<dbReference type="Pfam" id="PF00534">
    <property type="entry name" value="Glycos_transf_1"/>
    <property type="match status" value="1"/>
</dbReference>
<dbReference type="Proteomes" id="UP001209854">
    <property type="component" value="Unassembled WGS sequence"/>
</dbReference>
<dbReference type="Gene3D" id="3.40.50.2000">
    <property type="entry name" value="Glycogen Phosphorylase B"/>
    <property type="match status" value="2"/>
</dbReference>
<reference evidence="3 4" key="1">
    <citation type="submission" date="2022-10" db="EMBL/GenBank/DDBJ databases">
        <title>High-quality genome sequences of two octocoral-associated bacteria, Endozoicomonas euniceicola EF212 and Endozoicomonas gorgoniicola PS125.</title>
        <authorList>
            <person name="Chiou Y.-J."/>
            <person name="Chen Y.-H."/>
        </authorList>
    </citation>
    <scope>NUCLEOTIDE SEQUENCE [LARGE SCALE GENOMIC DNA]</scope>
    <source>
        <strain evidence="3 4">PS125</strain>
    </source>
</reference>
<evidence type="ECO:0000259" key="1">
    <source>
        <dbReference type="Pfam" id="PF00534"/>
    </source>
</evidence>
<dbReference type="GO" id="GO:0016757">
    <property type="term" value="F:glycosyltransferase activity"/>
    <property type="evidence" value="ECO:0007669"/>
    <property type="project" value="UniProtKB-KW"/>
</dbReference>
<name>A0ABT3MUZ8_9GAMM</name>
<evidence type="ECO:0000313" key="4">
    <source>
        <dbReference type="Proteomes" id="UP001209854"/>
    </source>
</evidence>
<feature type="domain" description="Glycosyltransferase subfamily 4-like N-terminal" evidence="2">
    <location>
        <begin position="22"/>
        <end position="176"/>
    </location>
</feature>
<dbReference type="PANTHER" id="PTHR45947">
    <property type="entry name" value="SULFOQUINOVOSYL TRANSFERASE SQD2"/>
    <property type="match status" value="1"/>
</dbReference>
<dbReference type="InterPro" id="IPR028098">
    <property type="entry name" value="Glyco_trans_4-like_N"/>
</dbReference>
<comment type="caution">
    <text evidence="3">The sequence shown here is derived from an EMBL/GenBank/DDBJ whole genome shotgun (WGS) entry which is preliminary data.</text>
</comment>
<dbReference type="InterPro" id="IPR050194">
    <property type="entry name" value="Glycosyltransferase_grp1"/>
</dbReference>
<dbReference type="RefSeq" id="WP_262568057.1">
    <property type="nucleotide sequence ID" value="NZ_JAPFCC010000001.1"/>
</dbReference>
<dbReference type="EMBL" id="JAPFCC010000001">
    <property type="protein sequence ID" value="MCW7553209.1"/>
    <property type="molecule type" value="Genomic_DNA"/>
</dbReference>
<proteinExistence type="predicted"/>
<evidence type="ECO:0000313" key="3">
    <source>
        <dbReference type="EMBL" id="MCW7553209.1"/>
    </source>
</evidence>
<protein>
    <submittedName>
        <fullName evidence="3">Glycosyltransferase</fullName>
        <ecNumber evidence="3">2.4.-.-</ecNumber>
    </submittedName>
</protein>